<evidence type="ECO:0000313" key="1">
    <source>
        <dbReference type="EMBL" id="MBB5108338.1"/>
    </source>
</evidence>
<reference evidence="1 2" key="1">
    <citation type="submission" date="2020-08" db="EMBL/GenBank/DDBJ databases">
        <title>Genomic Encyclopedia of Type Strains, Phase III (KMG-III): the genomes of soil and plant-associated and newly described type strains.</title>
        <authorList>
            <person name="Whitman W."/>
        </authorList>
    </citation>
    <scope>NUCLEOTIDE SEQUENCE [LARGE SCALE GENOMIC DNA]</scope>
    <source>
        <strain evidence="1 2">CECT 3146</strain>
    </source>
</reference>
<organism evidence="1 2">
    <name type="scientific">Streptomyces spectabilis</name>
    <dbReference type="NCBI Taxonomy" id="68270"/>
    <lineage>
        <taxon>Bacteria</taxon>
        <taxon>Bacillati</taxon>
        <taxon>Actinomycetota</taxon>
        <taxon>Actinomycetes</taxon>
        <taxon>Kitasatosporales</taxon>
        <taxon>Streptomycetaceae</taxon>
        <taxon>Streptomyces</taxon>
    </lineage>
</organism>
<keyword evidence="2" id="KW-1185">Reference proteome</keyword>
<dbReference type="EMBL" id="JACHJD010000018">
    <property type="protein sequence ID" value="MBB5108338.1"/>
    <property type="molecule type" value="Genomic_DNA"/>
</dbReference>
<proteinExistence type="predicted"/>
<protein>
    <submittedName>
        <fullName evidence="1">Uncharacterized protein</fullName>
    </submittedName>
</protein>
<name>A0A7W8B4B0_STRST</name>
<dbReference type="Proteomes" id="UP000549009">
    <property type="component" value="Unassembled WGS sequence"/>
</dbReference>
<dbReference type="AlphaFoldDB" id="A0A7W8B4B0"/>
<comment type="caution">
    <text evidence="1">The sequence shown here is derived from an EMBL/GenBank/DDBJ whole genome shotgun (WGS) entry which is preliminary data.</text>
</comment>
<gene>
    <name evidence="1" type="ORF">FHS40_007459</name>
</gene>
<sequence length="32" mass="3663">MKTAAKADRLHHRLNRGGTVLDPEPINIIRIR</sequence>
<evidence type="ECO:0000313" key="2">
    <source>
        <dbReference type="Proteomes" id="UP000549009"/>
    </source>
</evidence>
<accession>A0A7W8B4B0</accession>